<dbReference type="PANTHER" id="PTHR42792">
    <property type="entry name" value="FLAGELLIN"/>
    <property type="match status" value="1"/>
</dbReference>
<protein>
    <submittedName>
        <fullName evidence="8">Flagellar hook-associated protein 3 FlgL</fullName>
    </submittedName>
</protein>
<feature type="domain" description="Flagellin C-terminal" evidence="7">
    <location>
        <begin position="334"/>
        <end position="416"/>
    </location>
</feature>
<keyword evidence="8" id="KW-0282">Flagellum</keyword>
<dbReference type="Proteomes" id="UP000295247">
    <property type="component" value="Unassembled WGS sequence"/>
</dbReference>
<gene>
    <name evidence="8" type="ORF">EDC29_10511</name>
</gene>
<dbReference type="InterPro" id="IPR046358">
    <property type="entry name" value="Flagellin_C"/>
</dbReference>
<evidence type="ECO:0000259" key="7">
    <source>
        <dbReference type="Pfam" id="PF00700"/>
    </source>
</evidence>
<evidence type="ECO:0000256" key="5">
    <source>
        <dbReference type="ARBA" id="ARBA00023143"/>
    </source>
</evidence>
<evidence type="ECO:0000256" key="3">
    <source>
        <dbReference type="ARBA" id="ARBA00005709"/>
    </source>
</evidence>
<evidence type="ECO:0000256" key="1">
    <source>
        <dbReference type="ARBA" id="ARBA00004365"/>
    </source>
</evidence>
<dbReference type="PRINTS" id="PR00207">
    <property type="entry name" value="FLAGELLIN"/>
</dbReference>
<dbReference type="InterPro" id="IPR001029">
    <property type="entry name" value="Flagellin_N"/>
</dbReference>
<dbReference type="Gene3D" id="1.20.1330.10">
    <property type="entry name" value="f41 fragment of flagellin, N-terminal domain"/>
    <property type="match status" value="2"/>
</dbReference>
<dbReference type="InterPro" id="IPR013384">
    <property type="entry name" value="Flagell_FlgL"/>
</dbReference>
<keyword evidence="5" id="KW-0975">Bacterial flagellum</keyword>
<evidence type="ECO:0000313" key="9">
    <source>
        <dbReference type="Proteomes" id="UP000295247"/>
    </source>
</evidence>
<name>A0A4R4AA59_MARGR</name>
<dbReference type="PANTHER" id="PTHR42792:SF1">
    <property type="entry name" value="FLAGELLAR HOOK-ASSOCIATED PROTEIN 3"/>
    <property type="match status" value="1"/>
</dbReference>
<reference evidence="8 9" key="1">
    <citation type="submission" date="2019-03" db="EMBL/GenBank/DDBJ databases">
        <title>Genomic Encyclopedia of Type Strains, Phase IV (KMG-IV): sequencing the most valuable type-strain genomes for metagenomic binning, comparative biology and taxonomic classification.</title>
        <authorList>
            <person name="Goeker M."/>
        </authorList>
    </citation>
    <scope>NUCLEOTIDE SEQUENCE [LARGE SCALE GENOMIC DNA]</scope>
    <source>
        <strain evidence="8 9">DSM 203</strain>
    </source>
</reference>
<keyword evidence="4" id="KW-0964">Secreted</keyword>
<sequence length="416" mass="45370">MRISTQQAFQSGVTAMQRAQSELSHTQLQLSTGRRILTPADDPAGATQAGQLNAAIRANEQYQRNADYAQPRLEQEEASIIAMENLLQRARELVLAGNNDTQNDQTRSYLASEIHQLRDDLIDIANTRDANDEYLFAGTRSFVQPFNKEADGSVGYVGAQGAGAVREVELSSTSTITVGDSGDVLFMDLPERSGLVLEAQQPLGNTGSLVVEETRIRDREDFDATAGERFEIRFAENAGTMEYSVVDDLGNVVLDKSGTPIQGVAYNSGDAIEFAGRSVTLTGAPADGDTVVSRPAEHRDIFATLDEIATALETPVSDPEVRARLSESVEIALGNIDSGLDRLSDVRSTVGSRLQTLDTQTELNAERELNLESTLSDIQDVDYAEAISRFRLQEVVLQAAQQTYVQVNRLSLFDFL</sequence>
<dbReference type="EMBL" id="SMDC01000005">
    <property type="protein sequence ID" value="TCW35837.1"/>
    <property type="molecule type" value="Genomic_DNA"/>
</dbReference>
<dbReference type="Pfam" id="PF00669">
    <property type="entry name" value="Flagellin_N"/>
    <property type="match status" value="1"/>
</dbReference>
<dbReference type="AlphaFoldDB" id="A0A4R4AA59"/>
<dbReference type="NCBIfam" id="TIGR02550">
    <property type="entry name" value="flagell_flgL"/>
    <property type="match status" value="1"/>
</dbReference>
<dbReference type="Pfam" id="PF00700">
    <property type="entry name" value="Flagellin_C"/>
    <property type="match status" value="1"/>
</dbReference>
<keyword evidence="8" id="KW-0966">Cell projection</keyword>
<evidence type="ECO:0000256" key="4">
    <source>
        <dbReference type="ARBA" id="ARBA00022525"/>
    </source>
</evidence>
<dbReference type="InterPro" id="IPR001492">
    <property type="entry name" value="Flagellin"/>
</dbReference>
<accession>A0A4R4AA59</accession>
<dbReference type="GO" id="GO:0005576">
    <property type="term" value="C:extracellular region"/>
    <property type="evidence" value="ECO:0007669"/>
    <property type="project" value="UniProtKB-SubCell"/>
</dbReference>
<feature type="domain" description="Flagellin N-terminal" evidence="6">
    <location>
        <begin position="3"/>
        <end position="139"/>
    </location>
</feature>
<proteinExistence type="inferred from homology"/>
<evidence type="ECO:0000313" key="8">
    <source>
        <dbReference type="EMBL" id="TCW35837.1"/>
    </source>
</evidence>
<dbReference type="GO" id="GO:0005198">
    <property type="term" value="F:structural molecule activity"/>
    <property type="evidence" value="ECO:0007669"/>
    <property type="project" value="InterPro"/>
</dbReference>
<evidence type="ECO:0000259" key="6">
    <source>
        <dbReference type="Pfam" id="PF00669"/>
    </source>
</evidence>
<dbReference type="SUPFAM" id="SSF64518">
    <property type="entry name" value="Phase 1 flagellin"/>
    <property type="match status" value="1"/>
</dbReference>
<comment type="subcellular location">
    <subcellularLocation>
        <location evidence="1">Bacterial flagellum</location>
    </subcellularLocation>
    <subcellularLocation>
        <location evidence="2">Secreted</location>
    </subcellularLocation>
</comment>
<comment type="similarity">
    <text evidence="3">Belongs to the bacterial flagellin family.</text>
</comment>
<dbReference type="GO" id="GO:0071973">
    <property type="term" value="P:bacterial-type flagellum-dependent cell motility"/>
    <property type="evidence" value="ECO:0007669"/>
    <property type="project" value="InterPro"/>
</dbReference>
<organism evidence="8 9">
    <name type="scientific">Marichromatium gracile</name>
    <name type="common">Chromatium gracile</name>
    <dbReference type="NCBI Taxonomy" id="1048"/>
    <lineage>
        <taxon>Bacteria</taxon>
        <taxon>Pseudomonadati</taxon>
        <taxon>Pseudomonadota</taxon>
        <taxon>Gammaproteobacteria</taxon>
        <taxon>Chromatiales</taxon>
        <taxon>Chromatiaceae</taxon>
        <taxon>Marichromatium</taxon>
    </lineage>
</organism>
<dbReference type="GO" id="GO:0009424">
    <property type="term" value="C:bacterial-type flagellum hook"/>
    <property type="evidence" value="ECO:0007669"/>
    <property type="project" value="InterPro"/>
</dbReference>
<comment type="caution">
    <text evidence="8">The sequence shown here is derived from an EMBL/GenBank/DDBJ whole genome shotgun (WGS) entry which is preliminary data.</text>
</comment>
<evidence type="ECO:0000256" key="2">
    <source>
        <dbReference type="ARBA" id="ARBA00004613"/>
    </source>
</evidence>
<dbReference type="RefSeq" id="WP_123140774.1">
    <property type="nucleotide sequence ID" value="NZ_NRRH01000005.1"/>
</dbReference>
<keyword evidence="8" id="KW-0969">Cilium</keyword>